<keyword evidence="3" id="KW-1185">Reference proteome</keyword>
<feature type="domain" description="Magnesium transporter MgtE intracellular" evidence="1">
    <location>
        <begin position="115"/>
        <end position="166"/>
    </location>
</feature>
<dbReference type="OrthoDB" id="9791432at2"/>
<evidence type="ECO:0000259" key="1">
    <source>
        <dbReference type="Pfam" id="PF03448"/>
    </source>
</evidence>
<proteinExistence type="predicted"/>
<dbReference type="SUPFAM" id="SSF158791">
    <property type="entry name" value="MgtE N-terminal domain-like"/>
    <property type="match status" value="1"/>
</dbReference>
<sequence length="179" mass="19976">MRRSLLHISSSTFVFAASIFGLSLINDPKRLQASAEPTSLLQGCADIPEAVELAQTLHQRSQRIETFIQDIEKRKGELADAEVKLKNSLIELRKVREDINYHKRQLSEDQSIEVSRIIKLYDQMKPEEAAKVLSNLPPEYAAQILARIQPESGAKIMASVDPAQAAIFTSFMGAIRASQ</sequence>
<dbReference type="RefSeq" id="WP_155097378.1">
    <property type="nucleotide sequence ID" value="NZ_WMIE01000025.1"/>
</dbReference>
<dbReference type="Gene3D" id="1.10.220.30">
    <property type="match status" value="1"/>
</dbReference>
<gene>
    <name evidence="2" type="ORF">GL286_20180</name>
</gene>
<organism evidence="2 3">
    <name type="scientific">Paracoccus aestuariivivens</name>
    <dbReference type="NCBI Taxonomy" id="1820333"/>
    <lineage>
        <taxon>Bacteria</taxon>
        <taxon>Pseudomonadati</taxon>
        <taxon>Pseudomonadota</taxon>
        <taxon>Alphaproteobacteria</taxon>
        <taxon>Rhodobacterales</taxon>
        <taxon>Paracoccaceae</taxon>
        <taxon>Paracoccus</taxon>
    </lineage>
</organism>
<dbReference type="AlphaFoldDB" id="A0A6L6JES0"/>
<evidence type="ECO:0000313" key="2">
    <source>
        <dbReference type="EMBL" id="MTH80026.1"/>
    </source>
</evidence>
<comment type="caution">
    <text evidence="2">The sequence shown here is derived from an EMBL/GenBank/DDBJ whole genome shotgun (WGS) entry which is preliminary data.</text>
</comment>
<dbReference type="InterPro" id="IPR006668">
    <property type="entry name" value="Mg_transptr_MgtE_intracell_dom"/>
</dbReference>
<accession>A0A6L6JES0</accession>
<reference evidence="2 3" key="1">
    <citation type="submission" date="2019-11" db="EMBL/GenBank/DDBJ databases">
        <authorList>
            <person name="Dong K."/>
        </authorList>
    </citation>
    <scope>NUCLEOTIDE SEQUENCE [LARGE SCALE GENOMIC DNA]</scope>
    <source>
        <strain evidence="2 3">NBRC 111993</strain>
    </source>
</reference>
<dbReference type="Proteomes" id="UP000478183">
    <property type="component" value="Unassembled WGS sequence"/>
</dbReference>
<dbReference type="EMBL" id="WMIE01000025">
    <property type="protein sequence ID" value="MTH80026.1"/>
    <property type="molecule type" value="Genomic_DNA"/>
</dbReference>
<name>A0A6L6JES0_9RHOB</name>
<evidence type="ECO:0000313" key="3">
    <source>
        <dbReference type="Proteomes" id="UP000478183"/>
    </source>
</evidence>
<protein>
    <recommendedName>
        <fullName evidence="1">Magnesium transporter MgtE intracellular domain-containing protein</fullName>
    </recommendedName>
</protein>
<dbReference type="Pfam" id="PF03448">
    <property type="entry name" value="MgtE_N"/>
    <property type="match status" value="1"/>
</dbReference>